<name>A0ABW7I659_9RHOB</name>
<accession>A0ABW7I659</accession>
<dbReference type="RefSeq" id="WP_377172733.1">
    <property type="nucleotide sequence ID" value="NZ_JBHTJC010000005.1"/>
</dbReference>
<proteinExistence type="predicted"/>
<evidence type="ECO:0000313" key="1">
    <source>
        <dbReference type="EMBL" id="MFH0253643.1"/>
    </source>
</evidence>
<keyword evidence="2" id="KW-1185">Reference proteome</keyword>
<organism evidence="1 2">
    <name type="scientific">Roseovarius aquimarinus</name>
    <dbReference type="NCBI Taxonomy" id="1229156"/>
    <lineage>
        <taxon>Bacteria</taxon>
        <taxon>Pseudomonadati</taxon>
        <taxon>Pseudomonadota</taxon>
        <taxon>Alphaproteobacteria</taxon>
        <taxon>Rhodobacterales</taxon>
        <taxon>Roseobacteraceae</taxon>
        <taxon>Roseovarius</taxon>
    </lineage>
</organism>
<comment type="caution">
    <text evidence="1">The sequence shown here is derived from an EMBL/GenBank/DDBJ whole genome shotgun (WGS) entry which is preliminary data.</text>
</comment>
<gene>
    <name evidence="1" type="ORF">ACGRVM_07050</name>
</gene>
<protein>
    <submittedName>
        <fullName evidence="1">Uncharacterized protein</fullName>
    </submittedName>
</protein>
<evidence type="ECO:0000313" key="2">
    <source>
        <dbReference type="Proteomes" id="UP001607157"/>
    </source>
</evidence>
<dbReference type="EMBL" id="JBIHMM010000001">
    <property type="protein sequence ID" value="MFH0253643.1"/>
    <property type="molecule type" value="Genomic_DNA"/>
</dbReference>
<reference evidence="1 2" key="1">
    <citation type="submission" date="2024-10" db="EMBL/GenBank/DDBJ databases">
        <authorList>
            <person name="Yang X.-N."/>
        </authorList>
    </citation>
    <scope>NUCLEOTIDE SEQUENCE [LARGE SCALE GENOMIC DNA]</scope>
    <source>
        <strain evidence="1 2">CAU 1059</strain>
    </source>
</reference>
<dbReference type="Proteomes" id="UP001607157">
    <property type="component" value="Unassembled WGS sequence"/>
</dbReference>
<sequence>MRHFGEAAHCSATTRASDLACAVLLDALEARLARPAECAGLIAEHVSRIRLLRDALCIDADTLDCLLWQKIDASALPHSEKRGISRLLFDLGAADLFDEVAPEPQNAGARPPADLGIERLALDVDFEVVEEIATALECGWDASALCERRLLENIVSVHWSLGRVGPRIASAEMSLLYRIAALELACSGLKLSTDSFVEAVSRTSGPGEPASRTDLMQFLKSRLTDYARAKARVASDLRLLRSSQEQNAA</sequence>